<comment type="caution">
    <text evidence="1">The sequence shown here is derived from an EMBL/GenBank/DDBJ whole genome shotgun (WGS) entry which is preliminary data.</text>
</comment>
<dbReference type="AlphaFoldDB" id="A0A426Z5L4"/>
<evidence type="ECO:0000313" key="1">
    <source>
        <dbReference type="EMBL" id="RRT59277.1"/>
    </source>
</evidence>
<organism evidence="1 2">
    <name type="scientific">Ensete ventricosum</name>
    <name type="common">Abyssinian banana</name>
    <name type="synonym">Musa ensete</name>
    <dbReference type="NCBI Taxonomy" id="4639"/>
    <lineage>
        <taxon>Eukaryota</taxon>
        <taxon>Viridiplantae</taxon>
        <taxon>Streptophyta</taxon>
        <taxon>Embryophyta</taxon>
        <taxon>Tracheophyta</taxon>
        <taxon>Spermatophyta</taxon>
        <taxon>Magnoliopsida</taxon>
        <taxon>Liliopsida</taxon>
        <taxon>Zingiberales</taxon>
        <taxon>Musaceae</taxon>
        <taxon>Ensete</taxon>
    </lineage>
</organism>
<protein>
    <submittedName>
        <fullName evidence="1">Uncharacterized protein</fullName>
    </submittedName>
</protein>
<reference evidence="1 2" key="1">
    <citation type="journal article" date="2014" name="Agronomy (Basel)">
        <title>A Draft Genome Sequence for Ensete ventricosum, the Drought-Tolerant Tree Against Hunger.</title>
        <authorList>
            <person name="Harrison J."/>
            <person name="Moore K.A."/>
            <person name="Paszkiewicz K."/>
            <person name="Jones T."/>
            <person name="Grant M."/>
            <person name="Ambacheew D."/>
            <person name="Muzemil S."/>
            <person name="Studholme D.J."/>
        </authorList>
    </citation>
    <scope>NUCLEOTIDE SEQUENCE [LARGE SCALE GENOMIC DNA]</scope>
</reference>
<gene>
    <name evidence="1" type="ORF">B296_00045963</name>
</gene>
<proteinExistence type="predicted"/>
<evidence type="ECO:0000313" key="2">
    <source>
        <dbReference type="Proteomes" id="UP000287651"/>
    </source>
</evidence>
<dbReference type="Proteomes" id="UP000287651">
    <property type="component" value="Unassembled WGS sequence"/>
</dbReference>
<name>A0A426Z5L4_ENSVE</name>
<accession>A0A426Z5L4</accession>
<dbReference type="EMBL" id="AMZH03008285">
    <property type="protein sequence ID" value="RRT59277.1"/>
    <property type="molecule type" value="Genomic_DNA"/>
</dbReference>
<sequence>MQITCHISNFLFKDGIGGVSGRTVGSLMSTACDRCPETLNVVASKVEATAVLPQKGTQRRLRPRLLIAHRSYPTHLLLTREQPCQVVVTLYVTQ</sequence>